<evidence type="ECO:0000256" key="13">
    <source>
        <dbReference type="SAM" id="Phobius"/>
    </source>
</evidence>
<comment type="cofactor">
    <cofactor evidence="1">
        <name>heme b</name>
        <dbReference type="ChEBI" id="CHEBI:60344"/>
    </cofactor>
</comment>
<dbReference type="InterPro" id="IPR052168">
    <property type="entry name" value="Cytochrome_b561_oxidase"/>
</dbReference>
<evidence type="ECO:0000256" key="1">
    <source>
        <dbReference type="ARBA" id="ARBA00001970"/>
    </source>
</evidence>
<feature type="transmembrane region" description="Helical" evidence="13">
    <location>
        <begin position="50"/>
        <end position="69"/>
    </location>
</feature>
<comment type="subcellular location">
    <subcellularLocation>
        <location evidence="2">Cell membrane</location>
        <topology evidence="2">Multi-pass membrane protein</topology>
    </subcellularLocation>
</comment>
<dbReference type="Pfam" id="PF01292">
    <property type="entry name" value="Ni_hydr_CYTB"/>
    <property type="match status" value="1"/>
</dbReference>
<evidence type="ECO:0000256" key="2">
    <source>
        <dbReference type="ARBA" id="ARBA00004651"/>
    </source>
</evidence>
<dbReference type="PANTHER" id="PTHR30529:SF1">
    <property type="entry name" value="CYTOCHROME B561 HOMOLOG 2"/>
    <property type="match status" value="1"/>
</dbReference>
<dbReference type="GO" id="GO:0005886">
    <property type="term" value="C:plasma membrane"/>
    <property type="evidence" value="ECO:0007669"/>
    <property type="project" value="UniProtKB-SubCell"/>
</dbReference>
<dbReference type="GO" id="GO:0022904">
    <property type="term" value="P:respiratory electron transport chain"/>
    <property type="evidence" value="ECO:0007669"/>
    <property type="project" value="InterPro"/>
</dbReference>
<dbReference type="Proteomes" id="UP000343335">
    <property type="component" value="Unassembled WGS sequence"/>
</dbReference>
<dbReference type="Gene3D" id="1.20.950.20">
    <property type="entry name" value="Transmembrane di-heme cytochromes, Chain C"/>
    <property type="match status" value="1"/>
</dbReference>
<evidence type="ECO:0000313" key="16">
    <source>
        <dbReference type="Proteomes" id="UP000343335"/>
    </source>
</evidence>
<dbReference type="InterPro" id="IPR016174">
    <property type="entry name" value="Di-haem_cyt_TM"/>
</dbReference>
<dbReference type="RefSeq" id="WP_150665058.1">
    <property type="nucleotide sequence ID" value="NZ_CABPSA010000005.1"/>
</dbReference>
<evidence type="ECO:0000259" key="14">
    <source>
        <dbReference type="Pfam" id="PF01292"/>
    </source>
</evidence>
<evidence type="ECO:0000256" key="8">
    <source>
        <dbReference type="ARBA" id="ARBA00022982"/>
    </source>
</evidence>
<reference evidence="15 16" key="1">
    <citation type="submission" date="2019-08" db="EMBL/GenBank/DDBJ databases">
        <authorList>
            <person name="Peeters C."/>
        </authorList>
    </citation>
    <scope>NUCLEOTIDE SEQUENCE [LARGE SCALE GENOMIC DNA]</scope>
    <source>
        <strain evidence="15 16">LMG 31010</strain>
    </source>
</reference>
<comment type="similarity">
    <text evidence="12">Belongs to the cytochrome b561 family.</text>
</comment>
<protein>
    <submittedName>
        <fullName evidence="15">Cytochrome B</fullName>
    </submittedName>
</protein>
<keyword evidence="4" id="KW-1003">Cell membrane</keyword>
<feature type="transmembrane region" description="Helical" evidence="13">
    <location>
        <begin position="89"/>
        <end position="113"/>
    </location>
</feature>
<dbReference type="OrthoDB" id="8723024at2"/>
<feature type="domain" description="Cytochrome b561 bacterial/Ni-hydrogenase" evidence="14">
    <location>
        <begin position="9"/>
        <end position="180"/>
    </location>
</feature>
<feature type="transmembrane region" description="Helical" evidence="13">
    <location>
        <begin position="12"/>
        <end position="30"/>
    </location>
</feature>
<evidence type="ECO:0000256" key="12">
    <source>
        <dbReference type="ARBA" id="ARBA00037975"/>
    </source>
</evidence>
<evidence type="ECO:0000256" key="11">
    <source>
        <dbReference type="ARBA" id="ARBA00023136"/>
    </source>
</evidence>
<proteinExistence type="inferred from homology"/>
<dbReference type="EMBL" id="CABPSA010000005">
    <property type="protein sequence ID" value="VVE20877.1"/>
    <property type="molecule type" value="Genomic_DNA"/>
</dbReference>
<organism evidence="15 16">
    <name type="scientific">Pandoraea commovens</name>
    <dbReference type="NCBI Taxonomy" id="2508289"/>
    <lineage>
        <taxon>Bacteria</taxon>
        <taxon>Pseudomonadati</taxon>
        <taxon>Pseudomonadota</taxon>
        <taxon>Betaproteobacteria</taxon>
        <taxon>Burkholderiales</taxon>
        <taxon>Burkholderiaceae</taxon>
        <taxon>Pandoraea</taxon>
    </lineage>
</organism>
<feature type="transmembrane region" description="Helical" evidence="13">
    <location>
        <begin position="148"/>
        <end position="171"/>
    </location>
</feature>
<evidence type="ECO:0000256" key="7">
    <source>
        <dbReference type="ARBA" id="ARBA00022723"/>
    </source>
</evidence>
<dbReference type="PANTHER" id="PTHR30529">
    <property type="entry name" value="CYTOCHROME B561"/>
    <property type="match status" value="1"/>
</dbReference>
<accession>A0A5E4W7A8</accession>
<dbReference type="InterPro" id="IPR011577">
    <property type="entry name" value="Cyt_b561_bac/Ni-Hgenase"/>
</dbReference>
<name>A0A5E4W7A8_9BURK</name>
<evidence type="ECO:0000313" key="15">
    <source>
        <dbReference type="EMBL" id="VVE20877.1"/>
    </source>
</evidence>
<keyword evidence="5" id="KW-0349">Heme</keyword>
<keyword evidence="11 13" id="KW-0472">Membrane</keyword>
<gene>
    <name evidence="15" type="ORF">PCO31010_03155</name>
</gene>
<evidence type="ECO:0000256" key="10">
    <source>
        <dbReference type="ARBA" id="ARBA00023004"/>
    </source>
</evidence>
<evidence type="ECO:0000256" key="3">
    <source>
        <dbReference type="ARBA" id="ARBA00022448"/>
    </source>
</evidence>
<keyword evidence="8" id="KW-0249">Electron transport</keyword>
<keyword evidence="6 13" id="KW-0812">Transmembrane</keyword>
<dbReference type="AlphaFoldDB" id="A0A5E4W7A8"/>
<dbReference type="GO" id="GO:0009055">
    <property type="term" value="F:electron transfer activity"/>
    <property type="evidence" value="ECO:0007669"/>
    <property type="project" value="InterPro"/>
</dbReference>
<keyword evidence="7" id="KW-0479">Metal-binding</keyword>
<sequence length="182" mass="20280">MKSKHSTRRYSRPVVLLHWAGVALMVMIVASGELRHLGVKTEWITMREAMVVHIGAAMAFLFLLIPRLLARIFGPRAPSQVAASPFARFAAHAVHIALYLFVIGECLIGWAIVNAKGMRIPMPVLGFEFPALVPEHERLVAWTVDAHMALGFILYTAIAMHVGAALWHHFVQRDGVLKRMSL</sequence>
<dbReference type="GO" id="GO:0046872">
    <property type="term" value="F:metal ion binding"/>
    <property type="evidence" value="ECO:0007669"/>
    <property type="project" value="UniProtKB-KW"/>
</dbReference>
<evidence type="ECO:0000256" key="4">
    <source>
        <dbReference type="ARBA" id="ARBA00022475"/>
    </source>
</evidence>
<evidence type="ECO:0000256" key="6">
    <source>
        <dbReference type="ARBA" id="ARBA00022692"/>
    </source>
</evidence>
<dbReference type="GO" id="GO:0020037">
    <property type="term" value="F:heme binding"/>
    <property type="evidence" value="ECO:0007669"/>
    <property type="project" value="TreeGrafter"/>
</dbReference>
<keyword evidence="9 13" id="KW-1133">Transmembrane helix</keyword>
<keyword evidence="3" id="KW-0813">Transport</keyword>
<dbReference type="SUPFAM" id="SSF81342">
    <property type="entry name" value="Transmembrane di-heme cytochromes"/>
    <property type="match status" value="1"/>
</dbReference>
<evidence type="ECO:0000256" key="9">
    <source>
        <dbReference type="ARBA" id="ARBA00022989"/>
    </source>
</evidence>
<keyword evidence="10" id="KW-0408">Iron</keyword>
<evidence type="ECO:0000256" key="5">
    <source>
        <dbReference type="ARBA" id="ARBA00022617"/>
    </source>
</evidence>